<proteinExistence type="predicted"/>
<dbReference type="InterPro" id="IPR036291">
    <property type="entry name" value="NAD(P)-bd_dom_sf"/>
</dbReference>
<dbReference type="CDD" id="cd05300">
    <property type="entry name" value="2-Hacid_dh_1"/>
    <property type="match status" value="1"/>
</dbReference>
<dbReference type="PANTHER" id="PTHR43333:SF1">
    <property type="entry name" value="D-ISOMER SPECIFIC 2-HYDROXYACID DEHYDROGENASE NAD-BINDING DOMAIN-CONTAINING PROTEIN"/>
    <property type="match status" value="1"/>
</dbReference>
<feature type="domain" description="D-isomer specific 2-hydroxyacid dehydrogenase catalytic" evidence="3">
    <location>
        <begin position="6"/>
        <end position="309"/>
    </location>
</feature>
<dbReference type="InterPro" id="IPR006139">
    <property type="entry name" value="D-isomer_2_OHA_DH_cat_dom"/>
</dbReference>
<name>A0A644Z2D7_9ZZZZ</name>
<evidence type="ECO:0000256" key="1">
    <source>
        <dbReference type="ARBA" id="ARBA00023002"/>
    </source>
</evidence>
<dbReference type="GO" id="GO:0051287">
    <property type="term" value="F:NAD binding"/>
    <property type="evidence" value="ECO:0007669"/>
    <property type="project" value="InterPro"/>
</dbReference>
<dbReference type="Gene3D" id="3.40.50.720">
    <property type="entry name" value="NAD(P)-binding Rossmann-like Domain"/>
    <property type="match status" value="2"/>
</dbReference>
<evidence type="ECO:0000259" key="4">
    <source>
        <dbReference type="Pfam" id="PF02826"/>
    </source>
</evidence>
<dbReference type="GO" id="GO:0008465">
    <property type="term" value="F:hydroxypyruvate reductase (NADH) activity"/>
    <property type="evidence" value="ECO:0007669"/>
    <property type="project" value="UniProtKB-EC"/>
</dbReference>
<accession>A0A644Z2D7</accession>
<gene>
    <name evidence="5" type="primary">hprA_9</name>
    <name evidence="5" type="ORF">SDC9_81512</name>
</gene>
<keyword evidence="1 5" id="KW-0560">Oxidoreductase</keyword>
<feature type="domain" description="D-isomer specific 2-hydroxyacid dehydrogenase NAD-binding" evidence="4">
    <location>
        <begin position="106"/>
        <end position="279"/>
    </location>
</feature>
<sequence length="316" mass="35065">MPTLNIVVLNKLAERHLTVIKNVVPLSNIITIEPEEAASYMPDCDILVAWGWMDIRPLLSNAPNLKWIHALSAGVENIKTPELQSKDAILTNSKGIHGIPVSEHVLSLMLAFSRGLNFFIRHQIDKQWKRAQVDEIHGKTIGIVGLGSIGREIAKKAKGLGMDVVAVKRQPTTELFVDKLYTPEALDEMLSVSDFVVAALPLLPDTNEYFKLQQFAAMKKSAYFINIARGGIVREADLVTALTNGLIKGAGLDVFEHEPLSEQSPLWDMPNVILTPHLAALSPYYLDRAIKLFSDNLGRFAKNGEMYNLVDKIKGY</sequence>
<protein>
    <submittedName>
        <fullName evidence="5">Glycerate dehydrogenase</fullName>
        <ecNumber evidence="5">1.1.1.29</ecNumber>
    </submittedName>
</protein>
<dbReference type="Pfam" id="PF02826">
    <property type="entry name" value="2-Hacid_dh_C"/>
    <property type="match status" value="1"/>
</dbReference>
<evidence type="ECO:0000313" key="5">
    <source>
        <dbReference type="EMBL" id="MPM34922.1"/>
    </source>
</evidence>
<dbReference type="EC" id="1.1.1.29" evidence="5"/>
<dbReference type="AlphaFoldDB" id="A0A644Z2D7"/>
<dbReference type="EMBL" id="VSSQ01007121">
    <property type="protein sequence ID" value="MPM34922.1"/>
    <property type="molecule type" value="Genomic_DNA"/>
</dbReference>
<dbReference type="FunFam" id="3.40.50.720:FF:000363">
    <property type="entry name" value="D-isomer specific 2-hydroxyacid dehydrogenase"/>
    <property type="match status" value="1"/>
</dbReference>
<dbReference type="PANTHER" id="PTHR43333">
    <property type="entry name" value="2-HACID_DH_C DOMAIN-CONTAINING PROTEIN"/>
    <property type="match status" value="1"/>
</dbReference>
<reference evidence="5" key="1">
    <citation type="submission" date="2019-08" db="EMBL/GenBank/DDBJ databases">
        <authorList>
            <person name="Kucharzyk K."/>
            <person name="Murdoch R.W."/>
            <person name="Higgins S."/>
            <person name="Loffler F."/>
        </authorList>
    </citation>
    <scope>NUCLEOTIDE SEQUENCE</scope>
</reference>
<evidence type="ECO:0000259" key="3">
    <source>
        <dbReference type="Pfam" id="PF00389"/>
    </source>
</evidence>
<dbReference type="SUPFAM" id="SSF52283">
    <property type="entry name" value="Formate/glycerate dehydrogenase catalytic domain-like"/>
    <property type="match status" value="1"/>
</dbReference>
<dbReference type="Pfam" id="PF00389">
    <property type="entry name" value="2-Hacid_dh"/>
    <property type="match status" value="1"/>
</dbReference>
<dbReference type="InterPro" id="IPR006140">
    <property type="entry name" value="D-isomer_DH_NAD-bd"/>
</dbReference>
<organism evidence="5">
    <name type="scientific">bioreactor metagenome</name>
    <dbReference type="NCBI Taxonomy" id="1076179"/>
    <lineage>
        <taxon>unclassified sequences</taxon>
        <taxon>metagenomes</taxon>
        <taxon>ecological metagenomes</taxon>
    </lineage>
</organism>
<keyword evidence="2" id="KW-0520">NAD</keyword>
<comment type="caution">
    <text evidence="5">The sequence shown here is derived from an EMBL/GenBank/DDBJ whole genome shotgun (WGS) entry which is preliminary data.</text>
</comment>
<evidence type="ECO:0000256" key="2">
    <source>
        <dbReference type="ARBA" id="ARBA00023027"/>
    </source>
</evidence>
<dbReference type="SUPFAM" id="SSF51735">
    <property type="entry name" value="NAD(P)-binding Rossmann-fold domains"/>
    <property type="match status" value="1"/>
</dbReference>